<evidence type="ECO:0000256" key="1">
    <source>
        <dbReference type="ARBA" id="ARBA00022664"/>
    </source>
</evidence>
<organism evidence="3 4">
    <name type="scientific">Puccinia sorghi</name>
    <dbReference type="NCBI Taxonomy" id="27349"/>
    <lineage>
        <taxon>Eukaryota</taxon>
        <taxon>Fungi</taxon>
        <taxon>Dikarya</taxon>
        <taxon>Basidiomycota</taxon>
        <taxon>Pucciniomycotina</taxon>
        <taxon>Pucciniomycetes</taxon>
        <taxon>Pucciniales</taxon>
        <taxon>Pucciniaceae</taxon>
        <taxon>Puccinia</taxon>
    </lineage>
</organism>
<proteinExistence type="predicted"/>
<evidence type="ECO:0000313" key="3">
    <source>
        <dbReference type="EMBL" id="KNZ63892.1"/>
    </source>
</evidence>
<evidence type="ECO:0000256" key="2">
    <source>
        <dbReference type="SAM" id="MobiDB-lite"/>
    </source>
</evidence>
<name>A0A0L6VTG0_9BASI</name>
<evidence type="ECO:0008006" key="5">
    <source>
        <dbReference type="Google" id="ProtNLM"/>
    </source>
</evidence>
<dbReference type="SUPFAM" id="SSF57756">
    <property type="entry name" value="Retrovirus zinc finger-like domains"/>
    <property type="match status" value="1"/>
</dbReference>
<protein>
    <recommendedName>
        <fullName evidence="5">CCHC-type domain-containing protein</fullName>
    </recommendedName>
</protein>
<dbReference type="VEuPathDB" id="FungiDB:VP01_10881g1"/>
<dbReference type="GO" id="GO:0006397">
    <property type="term" value="P:mRNA processing"/>
    <property type="evidence" value="ECO:0007669"/>
    <property type="project" value="UniProtKB-KW"/>
</dbReference>
<keyword evidence="1" id="KW-0507">mRNA processing</keyword>
<comment type="caution">
    <text evidence="3">The sequence shown here is derived from an EMBL/GenBank/DDBJ whole genome shotgun (WGS) entry which is preliminary data.</text>
</comment>
<accession>A0A0L6VTG0</accession>
<dbReference type="Proteomes" id="UP000037035">
    <property type="component" value="Unassembled WGS sequence"/>
</dbReference>
<sequence length="180" mass="19026">MELMEETSGLAPQVGQAAGGLRWTEPVTQEEVVSLADAVKELCLFVQRSVAKDGPPAERKPFVPGTRSPGPGGPVGTCTYCGVKGHYRSQCADLTADLNAHRRGSRWGGMVSTGGGSGSSDGTLRRARHVRRFGPNGRRLPQEDQGEGDGGAQRFGSGQKEGNRVGQAGAGRRFSDRPQH</sequence>
<keyword evidence="4" id="KW-1185">Reference proteome</keyword>
<gene>
    <name evidence="3" type="ORF">VP01_10881g1</name>
</gene>
<dbReference type="EMBL" id="LAVV01000978">
    <property type="protein sequence ID" value="KNZ63892.1"/>
    <property type="molecule type" value="Genomic_DNA"/>
</dbReference>
<dbReference type="GO" id="GO:0003676">
    <property type="term" value="F:nucleic acid binding"/>
    <property type="evidence" value="ECO:0007669"/>
    <property type="project" value="InterPro"/>
</dbReference>
<dbReference type="InterPro" id="IPR036875">
    <property type="entry name" value="Znf_CCHC_sf"/>
</dbReference>
<evidence type="ECO:0000313" key="4">
    <source>
        <dbReference type="Proteomes" id="UP000037035"/>
    </source>
</evidence>
<dbReference type="AlphaFoldDB" id="A0A0L6VTG0"/>
<feature type="region of interest" description="Disordered" evidence="2">
    <location>
        <begin position="104"/>
        <end position="180"/>
    </location>
</feature>
<reference evidence="3 4" key="1">
    <citation type="submission" date="2015-08" db="EMBL/GenBank/DDBJ databases">
        <title>Next Generation Sequencing and Analysis of the Genome of Puccinia sorghi L Schw, the Causal Agent of Maize Common Rust.</title>
        <authorList>
            <person name="Rochi L."/>
            <person name="Burguener G."/>
            <person name="Darino M."/>
            <person name="Turjanski A."/>
            <person name="Kreff E."/>
            <person name="Dieguez M.J."/>
            <person name="Sacco F."/>
        </authorList>
    </citation>
    <scope>NUCLEOTIDE SEQUENCE [LARGE SCALE GENOMIC DNA]</scope>
    <source>
        <strain evidence="3 4">RO10H11247</strain>
    </source>
</reference>
<dbReference type="GO" id="GO:0008270">
    <property type="term" value="F:zinc ion binding"/>
    <property type="evidence" value="ECO:0007669"/>
    <property type="project" value="InterPro"/>
</dbReference>